<dbReference type="KEGG" id="kphy:AOZ06_50955"/>
<accession>A0A0N9I5I8</accession>
<dbReference type="STRING" id="860235.AOZ06_50955"/>
<dbReference type="EMBL" id="CP012752">
    <property type="protein sequence ID" value="ALG14092.1"/>
    <property type="molecule type" value="Genomic_DNA"/>
</dbReference>
<evidence type="ECO:0000259" key="3">
    <source>
        <dbReference type="Pfam" id="PF13439"/>
    </source>
</evidence>
<evidence type="ECO:0000256" key="2">
    <source>
        <dbReference type="ARBA" id="ARBA00022679"/>
    </source>
</evidence>
<dbReference type="CDD" id="cd03801">
    <property type="entry name" value="GT4_PimA-like"/>
    <property type="match status" value="1"/>
</dbReference>
<evidence type="ECO:0000256" key="1">
    <source>
        <dbReference type="ARBA" id="ARBA00022676"/>
    </source>
</evidence>
<dbReference type="Pfam" id="PF13439">
    <property type="entry name" value="Glyco_transf_4"/>
    <property type="match status" value="1"/>
</dbReference>
<dbReference type="RefSeq" id="WP_054295964.1">
    <property type="nucleotide sequence ID" value="NZ_CP012752.1"/>
</dbReference>
<dbReference type="AlphaFoldDB" id="A0A0N9I5I8"/>
<keyword evidence="2" id="KW-0808">Transferase</keyword>
<keyword evidence="5" id="KW-1185">Reference proteome</keyword>
<organism evidence="4 5">
    <name type="scientific">Kibdelosporangium phytohabitans</name>
    <dbReference type="NCBI Taxonomy" id="860235"/>
    <lineage>
        <taxon>Bacteria</taxon>
        <taxon>Bacillati</taxon>
        <taxon>Actinomycetota</taxon>
        <taxon>Actinomycetes</taxon>
        <taxon>Pseudonocardiales</taxon>
        <taxon>Pseudonocardiaceae</taxon>
        <taxon>Kibdelosporangium</taxon>
    </lineage>
</organism>
<dbReference type="PANTHER" id="PTHR12526">
    <property type="entry name" value="GLYCOSYLTRANSFERASE"/>
    <property type="match status" value="1"/>
</dbReference>
<feature type="domain" description="Glycosyltransferase subfamily 4-like N-terminal" evidence="3">
    <location>
        <begin position="18"/>
        <end position="141"/>
    </location>
</feature>
<dbReference type="Pfam" id="PF13692">
    <property type="entry name" value="Glyco_trans_1_4"/>
    <property type="match status" value="1"/>
</dbReference>
<reference evidence="4 5" key="1">
    <citation type="submission" date="2015-07" db="EMBL/GenBank/DDBJ databases">
        <title>Genome sequencing of Kibdelosporangium phytohabitans.</title>
        <authorList>
            <person name="Qin S."/>
            <person name="Xing K."/>
        </authorList>
    </citation>
    <scope>NUCLEOTIDE SEQUENCE [LARGE SCALE GENOMIC DNA]</scope>
    <source>
        <strain evidence="4 5">KLBMP1111</strain>
    </source>
</reference>
<keyword evidence="1" id="KW-0328">Glycosyltransferase</keyword>
<dbReference type="GO" id="GO:0016757">
    <property type="term" value="F:glycosyltransferase activity"/>
    <property type="evidence" value="ECO:0007669"/>
    <property type="project" value="UniProtKB-KW"/>
</dbReference>
<evidence type="ECO:0000313" key="4">
    <source>
        <dbReference type="EMBL" id="ALG14092.1"/>
    </source>
</evidence>
<dbReference type="SUPFAM" id="SSF53756">
    <property type="entry name" value="UDP-Glycosyltransferase/glycogen phosphorylase"/>
    <property type="match status" value="1"/>
</dbReference>
<proteinExistence type="predicted"/>
<evidence type="ECO:0000313" key="5">
    <source>
        <dbReference type="Proteomes" id="UP000063699"/>
    </source>
</evidence>
<dbReference type="Proteomes" id="UP000063699">
    <property type="component" value="Chromosome"/>
</dbReference>
<dbReference type="InterPro" id="IPR028098">
    <property type="entry name" value="Glyco_trans_4-like_N"/>
</dbReference>
<name>A0A0N9I5I8_9PSEU</name>
<dbReference type="OrthoDB" id="3743653at2"/>
<dbReference type="Gene3D" id="3.40.50.2000">
    <property type="entry name" value="Glycogen Phosphorylase B"/>
    <property type="match status" value="2"/>
</dbReference>
<protein>
    <recommendedName>
        <fullName evidence="3">Glycosyltransferase subfamily 4-like N-terminal domain-containing protein</fullName>
    </recommendedName>
</protein>
<gene>
    <name evidence="4" type="ORF">AOZ06_50955</name>
</gene>
<sequence length="339" mass="38118">MRVLWLSPWMRTLSRVHVEALQDAGHDCLLVTSDQHYEKTRPLPYERVLDPRPKDPRTIGPLLKAFREVRAWRPNVVVVELVWDPRWLMLARLAPMVHLIHDDAPHDETESRPAWQRRLFSGFSSRAKRVVAFSDYVAEQLPYPASVVPLTSDVRERDLPPLAEDRRDFVLYGRMSPYKNVPVALKAWEKHLLSGQHNGDRLILLGDGPLDVSEQDLPPRCEWRRERFAYADVLPVLGRAKGSVVHYRQASQSGVQLLSMQLGVTPIVSDSGGLPEFQPPDEPGIGVDDVDGLADAFARLSDPAAAKRRGEAARLHFERTYSADLVGAKLAATLANVAT</sequence>